<dbReference type="SUPFAM" id="SSF117892">
    <property type="entry name" value="Band 7/SPFH domain"/>
    <property type="match status" value="1"/>
</dbReference>
<evidence type="ECO:0000256" key="3">
    <source>
        <dbReference type="ARBA" id="ARBA00022692"/>
    </source>
</evidence>
<sequence>MFPATAPLQGLGGLVGFVTVIFLLIAIALVYSSVVIIRPYQKGAYTVLGTYRGVLDQGIHFIYPFVSDVTRFDMRTQTLDVPRQEAITRDNSPVTADAVVYIKVMDPKKAFLEVDNYERAVSNLAQTTLRAVLGDMELDDTLNKRGEINARIRKELDEPTDEWGVRVESVEVREVNPSKDVQQAMEQQTSAERKRRAMILEAQGERRSAIETAEGDKQSNIIRAQGEKQSQILEAQGDAISTVLRAKSAESMGERAVIDKGMETLAEIGQGESTKFILPQELTSLVGRYGKHLQGSDVKENGHSLEALDFDDETREMLGLDDIEKILGQIDEEAEVDVEAMEEEAQKIKQGQDSGLDNADDVIEEMDAEIDDDPGTTDVAGGPDDTTRTSEVDKDN</sequence>
<dbReference type="PRINTS" id="PR00721">
    <property type="entry name" value="STOMATIN"/>
</dbReference>
<organism evidence="8 9">
    <name type="scientific">Haloarcula quadrata</name>
    <dbReference type="NCBI Taxonomy" id="182779"/>
    <lineage>
        <taxon>Archaea</taxon>
        <taxon>Methanobacteriati</taxon>
        <taxon>Methanobacteriota</taxon>
        <taxon>Stenosarchaea group</taxon>
        <taxon>Halobacteria</taxon>
        <taxon>Halobacteriales</taxon>
        <taxon>Haloarculaceae</taxon>
        <taxon>Haloarcula</taxon>
    </lineage>
</organism>
<feature type="region of interest" description="Disordered" evidence="5">
    <location>
        <begin position="342"/>
        <end position="396"/>
    </location>
</feature>
<evidence type="ECO:0000256" key="4">
    <source>
        <dbReference type="ARBA" id="ARBA00022989"/>
    </source>
</evidence>
<evidence type="ECO:0000256" key="1">
    <source>
        <dbReference type="ARBA" id="ARBA00004167"/>
    </source>
</evidence>
<comment type="similarity">
    <text evidence="2">Belongs to the band 7/mec-2 family.</text>
</comment>
<feature type="transmembrane region" description="Helical" evidence="6">
    <location>
        <begin position="12"/>
        <end position="37"/>
    </location>
</feature>
<comment type="caution">
    <text evidence="8">The sequence shown here is derived from an EMBL/GenBank/DDBJ whole genome shotgun (WGS) entry which is preliminary data.</text>
</comment>
<evidence type="ECO:0000256" key="2">
    <source>
        <dbReference type="ARBA" id="ARBA00008164"/>
    </source>
</evidence>
<comment type="subcellular location">
    <subcellularLocation>
        <location evidence="1">Membrane</location>
        <topology evidence="1">Single-pass membrane protein</topology>
    </subcellularLocation>
</comment>
<evidence type="ECO:0000256" key="6">
    <source>
        <dbReference type="SAM" id="Phobius"/>
    </source>
</evidence>
<dbReference type="GO" id="GO:0005886">
    <property type="term" value="C:plasma membrane"/>
    <property type="evidence" value="ECO:0007669"/>
    <property type="project" value="UniProtKB-ARBA"/>
</dbReference>
<dbReference type="InterPro" id="IPR001972">
    <property type="entry name" value="Stomatin_HflK_fam"/>
</dbReference>
<feature type="domain" description="Band 7" evidence="7">
    <location>
        <begin position="32"/>
        <end position="189"/>
    </location>
</feature>
<dbReference type="Pfam" id="PF01145">
    <property type="entry name" value="Band_7"/>
    <property type="match status" value="1"/>
</dbReference>
<evidence type="ECO:0000313" key="9">
    <source>
        <dbReference type="Proteomes" id="UP000268233"/>
    </source>
</evidence>
<protein>
    <submittedName>
        <fullName evidence="8">SPFH domain-containing protein</fullName>
    </submittedName>
</protein>
<evidence type="ECO:0000256" key="5">
    <source>
        <dbReference type="SAM" id="MobiDB-lite"/>
    </source>
</evidence>
<dbReference type="FunFam" id="3.30.479.30:FF:000004">
    <property type="entry name" value="Putative membrane protease family, stomatin"/>
    <property type="match status" value="1"/>
</dbReference>
<dbReference type="Gene3D" id="3.30.479.30">
    <property type="entry name" value="Band 7 domain"/>
    <property type="match status" value="1"/>
</dbReference>
<dbReference type="InterPro" id="IPR001107">
    <property type="entry name" value="Band_7"/>
</dbReference>
<dbReference type="EMBL" id="RBWW01000001">
    <property type="protein sequence ID" value="RKS83550.1"/>
    <property type="molecule type" value="Genomic_DNA"/>
</dbReference>
<keyword evidence="4 6" id="KW-1133">Transmembrane helix</keyword>
<gene>
    <name evidence="8" type="ORF">BDK61_2937</name>
</gene>
<dbReference type="PANTHER" id="PTHR43327:SF10">
    <property type="entry name" value="STOMATIN-LIKE PROTEIN 2, MITOCHONDRIAL"/>
    <property type="match status" value="1"/>
</dbReference>
<proteinExistence type="inferred from homology"/>
<accession>A0A495R8L8</accession>
<dbReference type="GeneID" id="40152747"/>
<dbReference type="RefSeq" id="WP_007188820.1">
    <property type="nucleotide sequence ID" value="NZ_RBWW01000001.1"/>
</dbReference>
<name>A0A495R8L8_9EURY</name>
<dbReference type="SMART" id="SM00244">
    <property type="entry name" value="PHB"/>
    <property type="match status" value="1"/>
</dbReference>
<reference evidence="8 9" key="1">
    <citation type="submission" date="2018-10" db="EMBL/GenBank/DDBJ databases">
        <title>Genomic Encyclopedia of Archaeal and Bacterial Type Strains, Phase II (KMG-II): from individual species to whole genera.</title>
        <authorList>
            <person name="Goeker M."/>
        </authorList>
    </citation>
    <scope>NUCLEOTIDE SEQUENCE [LARGE SCALE GENOMIC DNA]</scope>
    <source>
        <strain evidence="8 9">DSM 11927</strain>
    </source>
</reference>
<dbReference type="GO" id="GO:0098552">
    <property type="term" value="C:side of membrane"/>
    <property type="evidence" value="ECO:0007669"/>
    <property type="project" value="UniProtKB-ARBA"/>
</dbReference>
<evidence type="ECO:0000259" key="7">
    <source>
        <dbReference type="SMART" id="SM00244"/>
    </source>
</evidence>
<dbReference type="AlphaFoldDB" id="A0A495R8L8"/>
<keyword evidence="6" id="KW-0472">Membrane</keyword>
<dbReference type="InterPro" id="IPR050710">
    <property type="entry name" value="Band7/mec-2_domain"/>
</dbReference>
<dbReference type="PANTHER" id="PTHR43327">
    <property type="entry name" value="STOMATIN-LIKE PROTEIN 2, MITOCHONDRIAL"/>
    <property type="match status" value="1"/>
</dbReference>
<dbReference type="InterPro" id="IPR036013">
    <property type="entry name" value="Band_7/SPFH_dom_sf"/>
</dbReference>
<feature type="compositionally biased region" description="Basic and acidic residues" evidence="5">
    <location>
        <begin position="385"/>
        <end position="396"/>
    </location>
</feature>
<keyword evidence="9" id="KW-1185">Reference proteome</keyword>
<keyword evidence="3 6" id="KW-0812">Transmembrane</keyword>
<feature type="compositionally biased region" description="Acidic residues" evidence="5">
    <location>
        <begin position="358"/>
        <end position="375"/>
    </location>
</feature>
<evidence type="ECO:0000313" key="8">
    <source>
        <dbReference type="EMBL" id="RKS83550.1"/>
    </source>
</evidence>
<dbReference type="Proteomes" id="UP000268233">
    <property type="component" value="Unassembled WGS sequence"/>
</dbReference>